<evidence type="ECO:0000313" key="13">
    <source>
        <dbReference type="EMBL" id="KCW90078.1"/>
    </source>
</evidence>
<accession>A0A059DH41</accession>
<dbReference type="Gramene" id="KCW90078">
    <property type="protein sequence ID" value="KCW90078"/>
    <property type="gene ID" value="EUGRSUZ_A02271"/>
</dbReference>
<keyword evidence="3" id="KW-0808">Transferase</keyword>
<evidence type="ECO:0000256" key="7">
    <source>
        <dbReference type="ARBA" id="ARBA00047899"/>
    </source>
</evidence>
<feature type="binding site" evidence="9">
    <location>
        <position position="125"/>
    </location>
    <ligand>
        <name>ATP</name>
        <dbReference type="ChEBI" id="CHEBI:30616"/>
    </ligand>
</feature>
<evidence type="ECO:0000256" key="4">
    <source>
        <dbReference type="ARBA" id="ARBA00022741"/>
    </source>
</evidence>
<dbReference type="InterPro" id="IPR017441">
    <property type="entry name" value="Protein_kinase_ATP_BS"/>
</dbReference>
<dbReference type="GO" id="GO:0005886">
    <property type="term" value="C:plasma membrane"/>
    <property type="evidence" value="ECO:0000318"/>
    <property type="project" value="GO_Central"/>
</dbReference>
<comment type="catalytic activity">
    <reaction evidence="8">
        <text>L-seryl-[protein] + ATP = O-phospho-L-seryl-[protein] + ADP + H(+)</text>
        <dbReference type="Rhea" id="RHEA:17989"/>
        <dbReference type="Rhea" id="RHEA-COMP:9863"/>
        <dbReference type="Rhea" id="RHEA-COMP:11604"/>
        <dbReference type="ChEBI" id="CHEBI:15378"/>
        <dbReference type="ChEBI" id="CHEBI:29999"/>
        <dbReference type="ChEBI" id="CHEBI:30616"/>
        <dbReference type="ChEBI" id="CHEBI:83421"/>
        <dbReference type="ChEBI" id="CHEBI:456216"/>
        <dbReference type="EC" id="2.7.11.1"/>
    </reaction>
</comment>
<dbReference type="SMART" id="SM00220">
    <property type="entry name" value="S_TKc"/>
    <property type="match status" value="1"/>
</dbReference>
<dbReference type="PROSITE" id="PS00107">
    <property type="entry name" value="PROTEIN_KINASE_ATP"/>
    <property type="match status" value="1"/>
</dbReference>
<evidence type="ECO:0000256" key="6">
    <source>
        <dbReference type="ARBA" id="ARBA00022840"/>
    </source>
</evidence>
<comment type="catalytic activity">
    <reaction evidence="7">
        <text>L-threonyl-[protein] + ATP = O-phospho-L-threonyl-[protein] + ADP + H(+)</text>
        <dbReference type="Rhea" id="RHEA:46608"/>
        <dbReference type="Rhea" id="RHEA-COMP:11060"/>
        <dbReference type="Rhea" id="RHEA-COMP:11605"/>
        <dbReference type="ChEBI" id="CHEBI:15378"/>
        <dbReference type="ChEBI" id="CHEBI:30013"/>
        <dbReference type="ChEBI" id="CHEBI:30616"/>
        <dbReference type="ChEBI" id="CHEBI:61977"/>
        <dbReference type="ChEBI" id="CHEBI:456216"/>
        <dbReference type="EC" id="2.7.11.1"/>
    </reaction>
</comment>
<dbReference type="PANTHER" id="PTHR47989">
    <property type="entry name" value="OS01G0750732 PROTEIN"/>
    <property type="match status" value="1"/>
</dbReference>
<keyword evidence="5" id="KW-0418">Kinase</keyword>
<dbReference type="GO" id="GO:0004675">
    <property type="term" value="F:transmembrane receptor protein serine/threonine kinase activity"/>
    <property type="evidence" value="ECO:0000318"/>
    <property type="project" value="GO_Central"/>
</dbReference>
<dbReference type="AlphaFoldDB" id="A0A059DH41"/>
<dbReference type="FunFam" id="3.30.200.20:FF:000015">
    <property type="entry name" value="Somatic embryogenesis receptor kinase 1"/>
    <property type="match status" value="1"/>
</dbReference>
<dbReference type="FunFam" id="1.10.510.10:FF:001023">
    <property type="entry name" value="Os07g0541700 protein"/>
    <property type="match status" value="1"/>
</dbReference>
<keyword evidence="2 10" id="KW-0723">Serine/threonine-protein kinase</keyword>
<dbReference type="InterPro" id="IPR000719">
    <property type="entry name" value="Prot_kinase_dom"/>
</dbReference>
<organism evidence="13">
    <name type="scientific">Eucalyptus grandis</name>
    <name type="common">Flooded gum</name>
    <dbReference type="NCBI Taxonomy" id="71139"/>
    <lineage>
        <taxon>Eukaryota</taxon>
        <taxon>Viridiplantae</taxon>
        <taxon>Streptophyta</taxon>
        <taxon>Embryophyta</taxon>
        <taxon>Tracheophyta</taxon>
        <taxon>Spermatophyta</taxon>
        <taxon>Magnoliopsida</taxon>
        <taxon>eudicotyledons</taxon>
        <taxon>Gunneridae</taxon>
        <taxon>Pentapetalae</taxon>
        <taxon>rosids</taxon>
        <taxon>malvids</taxon>
        <taxon>Myrtales</taxon>
        <taxon>Myrtaceae</taxon>
        <taxon>Myrtoideae</taxon>
        <taxon>Eucalypteae</taxon>
        <taxon>Eucalyptus</taxon>
    </lineage>
</organism>
<dbReference type="EMBL" id="KK198753">
    <property type="protein sequence ID" value="KCW90078.1"/>
    <property type="molecule type" value="Genomic_DNA"/>
</dbReference>
<evidence type="ECO:0000259" key="12">
    <source>
        <dbReference type="PROSITE" id="PS50011"/>
    </source>
</evidence>
<feature type="domain" description="Protein kinase" evidence="12">
    <location>
        <begin position="97"/>
        <end position="376"/>
    </location>
</feature>
<protein>
    <recommendedName>
        <fullName evidence="1">non-specific serine/threonine protein kinase</fullName>
        <ecNumber evidence="1">2.7.11.1</ecNumber>
    </recommendedName>
</protein>
<evidence type="ECO:0000256" key="5">
    <source>
        <dbReference type="ARBA" id="ARBA00022777"/>
    </source>
</evidence>
<name>A0A059DH41_EUCGR</name>
<evidence type="ECO:0000256" key="3">
    <source>
        <dbReference type="ARBA" id="ARBA00022679"/>
    </source>
</evidence>
<dbReference type="eggNOG" id="KOG1187">
    <property type="taxonomic scope" value="Eukaryota"/>
</dbReference>
<evidence type="ECO:0000256" key="9">
    <source>
        <dbReference type="PROSITE-ProRule" id="PRU10141"/>
    </source>
</evidence>
<sequence>MVFKFYSVVLTEDPPDFEPQSPLASRTSKICLTLNRAGCSFIKAVTSRQVAAGASLRLANSASKFGCWRPSESFQCPEEGRLKRFTFRELKVATNNFSETKKVGEGGFACVYEGVLGDGSGVAIKRLKERLTFHAEVKLGTMSWHRNLIPVHGFCRSSKHGEYALVYPFMVNGSLDSFLRGQSTEKSPLDWPTRKKIAIGAARGISHLHDLRIIHRDIKPHNILLDEDFEARIVDFGLALFMDEHKEKPVFEGEPSGEDACFTDCIMGTIGYIDAETAFWGRYSVKSDVYGFGMTLLELISGRSARQTTCLDGDELALPELARALLKNEQLETIIDTNMPGGYDGSEVEKAIRLALLCTQLDRTRRPYMAEAVLFLEGIISLEKRWEKYDQDELEKSVRGGGLSGLTNLSTWSVSTSCSGEDESPGPR</sequence>
<evidence type="ECO:0000256" key="11">
    <source>
        <dbReference type="SAM" id="MobiDB-lite"/>
    </source>
</evidence>
<keyword evidence="4 9" id="KW-0547">Nucleotide-binding</keyword>
<evidence type="ECO:0000256" key="8">
    <source>
        <dbReference type="ARBA" id="ARBA00048679"/>
    </source>
</evidence>
<dbReference type="PROSITE" id="PS50011">
    <property type="entry name" value="PROTEIN_KINASE_DOM"/>
    <property type="match status" value="1"/>
</dbReference>
<dbReference type="Gene3D" id="3.30.200.20">
    <property type="entry name" value="Phosphorylase Kinase, domain 1"/>
    <property type="match status" value="1"/>
</dbReference>
<dbReference type="Gene3D" id="1.10.510.10">
    <property type="entry name" value="Transferase(Phosphotransferase) domain 1"/>
    <property type="match status" value="1"/>
</dbReference>
<dbReference type="EC" id="2.7.11.1" evidence="1"/>
<feature type="region of interest" description="Disordered" evidence="11">
    <location>
        <begin position="398"/>
        <end position="428"/>
    </location>
</feature>
<evidence type="ECO:0000256" key="2">
    <source>
        <dbReference type="ARBA" id="ARBA00022527"/>
    </source>
</evidence>
<evidence type="ECO:0000256" key="10">
    <source>
        <dbReference type="RuleBase" id="RU000304"/>
    </source>
</evidence>
<dbReference type="InterPro" id="IPR008271">
    <property type="entry name" value="Ser/Thr_kinase_AS"/>
</dbReference>
<dbReference type="PANTHER" id="PTHR47989:SF62">
    <property type="entry name" value="OS05G0423500 PROTEIN"/>
    <property type="match status" value="1"/>
</dbReference>
<dbReference type="GO" id="GO:0007165">
    <property type="term" value="P:signal transduction"/>
    <property type="evidence" value="ECO:0000318"/>
    <property type="project" value="GO_Central"/>
</dbReference>
<reference evidence="13" key="1">
    <citation type="submission" date="2013-07" db="EMBL/GenBank/DDBJ databases">
        <title>The genome of Eucalyptus grandis.</title>
        <authorList>
            <person name="Schmutz J."/>
            <person name="Hayes R."/>
            <person name="Myburg A."/>
            <person name="Tuskan G."/>
            <person name="Grattapaglia D."/>
            <person name="Rokhsar D.S."/>
        </authorList>
    </citation>
    <scope>NUCLEOTIDE SEQUENCE</scope>
    <source>
        <tissue evidence="13">Leaf extractions</tissue>
    </source>
</reference>
<dbReference type="Pfam" id="PF00069">
    <property type="entry name" value="Pkinase"/>
    <property type="match status" value="1"/>
</dbReference>
<dbReference type="GO" id="GO:0005524">
    <property type="term" value="F:ATP binding"/>
    <property type="evidence" value="ECO:0007669"/>
    <property type="project" value="UniProtKB-UniRule"/>
</dbReference>
<dbReference type="InterPro" id="IPR011009">
    <property type="entry name" value="Kinase-like_dom_sf"/>
</dbReference>
<keyword evidence="6 9" id="KW-0067">ATP-binding</keyword>
<dbReference type="InParanoid" id="A0A059DH41"/>
<proteinExistence type="inferred from homology"/>
<comment type="similarity">
    <text evidence="10">Belongs to the protein kinase superfamily.</text>
</comment>
<dbReference type="PROSITE" id="PS00108">
    <property type="entry name" value="PROTEIN_KINASE_ST"/>
    <property type="match status" value="1"/>
</dbReference>
<evidence type="ECO:0000256" key="1">
    <source>
        <dbReference type="ARBA" id="ARBA00012513"/>
    </source>
</evidence>
<dbReference type="SUPFAM" id="SSF56112">
    <property type="entry name" value="Protein kinase-like (PK-like)"/>
    <property type="match status" value="1"/>
</dbReference>
<gene>
    <name evidence="13" type="ORF">EUGRSUZ_A02271</name>
</gene>